<evidence type="ECO:0000256" key="3">
    <source>
        <dbReference type="SAM" id="SignalP"/>
    </source>
</evidence>
<keyword evidence="2" id="KW-0472">Membrane</keyword>
<dbReference type="AlphaFoldDB" id="A0A0L8N152"/>
<dbReference type="PATRIC" id="fig|1961.12.peg.1736"/>
<feature type="region of interest" description="Disordered" evidence="1">
    <location>
        <begin position="370"/>
        <end position="456"/>
    </location>
</feature>
<feature type="transmembrane region" description="Helical" evidence="2">
    <location>
        <begin position="227"/>
        <end position="249"/>
    </location>
</feature>
<feature type="chain" id="PRO_5005587738" description="PE-PGRS family protein" evidence="3">
    <location>
        <begin position="29"/>
        <end position="488"/>
    </location>
</feature>
<gene>
    <name evidence="4" type="ORF">ADK75_07570</name>
</gene>
<proteinExistence type="predicted"/>
<reference evidence="5" key="1">
    <citation type="submission" date="2015-07" db="EMBL/GenBank/DDBJ databases">
        <authorList>
            <consortium name="Consortium for Microbial Forensics and Genomics (microFORGE)"/>
            <person name="Knight B.M."/>
            <person name="Roberts D.P."/>
            <person name="Lin D."/>
            <person name="Hari K."/>
            <person name="Fletcher J."/>
            <person name="Melcher U."/>
            <person name="Blagden T."/>
            <person name="Winegar R.A."/>
        </authorList>
    </citation>
    <scope>NUCLEOTIDE SEQUENCE [LARGE SCALE GENOMIC DNA]</scope>
    <source>
        <strain evidence="5">NRRL B-1447</strain>
    </source>
</reference>
<evidence type="ECO:0000313" key="5">
    <source>
        <dbReference type="Proteomes" id="UP000037084"/>
    </source>
</evidence>
<feature type="transmembrane region" description="Helical" evidence="2">
    <location>
        <begin position="132"/>
        <end position="150"/>
    </location>
</feature>
<dbReference type="EMBL" id="LGUV01000050">
    <property type="protein sequence ID" value="KOG56412.1"/>
    <property type="molecule type" value="Genomic_DNA"/>
</dbReference>
<dbReference type="OrthoDB" id="4091895at2"/>
<feature type="signal peptide" evidence="3">
    <location>
        <begin position="1"/>
        <end position="28"/>
    </location>
</feature>
<feature type="compositionally biased region" description="Low complexity" evidence="1">
    <location>
        <begin position="406"/>
        <end position="416"/>
    </location>
</feature>
<name>A0A0L8N152_STRVG</name>
<protein>
    <recommendedName>
        <fullName evidence="6">PE-PGRS family protein</fullName>
    </recommendedName>
</protein>
<organism evidence="4 5">
    <name type="scientific">Streptomyces virginiae</name>
    <name type="common">Streptomyces cinnamonensis</name>
    <dbReference type="NCBI Taxonomy" id="1961"/>
    <lineage>
        <taxon>Bacteria</taxon>
        <taxon>Bacillati</taxon>
        <taxon>Actinomycetota</taxon>
        <taxon>Actinomycetes</taxon>
        <taxon>Kitasatosporales</taxon>
        <taxon>Streptomycetaceae</taxon>
        <taxon>Streptomyces</taxon>
    </lineage>
</organism>
<comment type="caution">
    <text evidence="4">The sequence shown here is derived from an EMBL/GenBank/DDBJ whole genome shotgun (WGS) entry which is preliminary data.</text>
</comment>
<feature type="transmembrane region" description="Helical" evidence="2">
    <location>
        <begin position="171"/>
        <end position="191"/>
    </location>
</feature>
<feature type="compositionally biased region" description="Low complexity" evidence="1">
    <location>
        <begin position="425"/>
        <end position="456"/>
    </location>
</feature>
<keyword evidence="2" id="KW-0812">Transmembrane</keyword>
<keyword evidence="3" id="KW-0732">Signal</keyword>
<dbReference type="RefSeq" id="WP_053169068.1">
    <property type="nucleotide sequence ID" value="NZ_LGUV01000050.1"/>
</dbReference>
<sequence length="488" mass="48303">MRRRLAGLLLALAAVFAMSVSAPQPAAADPISGGINVACKVGAGAVVGTILGPIAGIAGGFGSGNLCDKVSKAASEKIKEEWNNVKKSMLGDIIVAIEDAANWVLKKVLTVALMGPSVDLEGTGLWGGKSTLAGMLMWLGLVIAAAGVMWQIGKMALTGQAKHVGRSMLGWVENMVLSTIGVSLFATLLVIGDAISTGLVNATFADDNAAFERIIAVMIPKGIGNPILMLGIVQLMVIIGFVQLVMVFLRQSAIPIICLLLPVAGGGRTGGDVTRQWAPKLITSGLVIVAYKPILAIIVCTGFSEFGHSQTLAEWLRGCATLLLGVLAPGPLSKIFAPFGAAVGGGMAMGGASGALGAAAGFLGDKVGGDGGGGGGGGGEPASPMQHAQHVQQSMGPQGGGGQDGTAGADAQAQAARNESGRIPAQATGEEAAVGAGKTAATTGTGGTAAATGTASAAGPAVLAIKVIDGVNDTVQDASGQMGGGNQQ</sequence>
<dbReference type="Proteomes" id="UP000037084">
    <property type="component" value="Unassembled WGS sequence"/>
</dbReference>
<keyword evidence="2" id="KW-1133">Transmembrane helix</keyword>
<accession>A0A0L8N152</accession>
<feature type="compositionally biased region" description="Gly residues" evidence="1">
    <location>
        <begin position="370"/>
        <end position="380"/>
    </location>
</feature>
<evidence type="ECO:0000256" key="1">
    <source>
        <dbReference type="SAM" id="MobiDB-lite"/>
    </source>
</evidence>
<evidence type="ECO:0000313" key="4">
    <source>
        <dbReference type="EMBL" id="KOG56412.1"/>
    </source>
</evidence>
<evidence type="ECO:0000256" key="2">
    <source>
        <dbReference type="SAM" id="Phobius"/>
    </source>
</evidence>
<evidence type="ECO:0008006" key="6">
    <source>
        <dbReference type="Google" id="ProtNLM"/>
    </source>
</evidence>